<keyword evidence="1" id="KW-0812">Transmembrane</keyword>
<dbReference type="Pfam" id="PF13715">
    <property type="entry name" value="CarbopepD_reg_2"/>
    <property type="match status" value="1"/>
</dbReference>
<gene>
    <name evidence="3" type="ORF">IAC35_00770</name>
</gene>
<comment type="similarity">
    <text evidence="1">Belongs to the TonB-dependent receptor family.</text>
</comment>
<dbReference type="GO" id="GO:0004180">
    <property type="term" value="F:carboxypeptidase activity"/>
    <property type="evidence" value="ECO:0007669"/>
    <property type="project" value="UniProtKB-KW"/>
</dbReference>
<comment type="subcellular location">
    <subcellularLocation>
        <location evidence="1">Cell outer membrane</location>
        <topology evidence="1">Multi-pass membrane protein</topology>
    </subcellularLocation>
</comment>
<dbReference type="InterPro" id="IPR039426">
    <property type="entry name" value="TonB-dep_rcpt-like"/>
</dbReference>
<keyword evidence="1" id="KW-1134">Transmembrane beta strand</keyword>
<dbReference type="SUPFAM" id="SSF49464">
    <property type="entry name" value="Carboxypeptidase regulatory domain-like"/>
    <property type="match status" value="1"/>
</dbReference>
<keyword evidence="1" id="KW-0813">Transport</keyword>
<keyword evidence="3" id="KW-0378">Hydrolase</keyword>
<name>A0A9D1GM26_9BACT</name>
<dbReference type="PROSITE" id="PS52016">
    <property type="entry name" value="TONB_DEPENDENT_REC_3"/>
    <property type="match status" value="1"/>
</dbReference>
<keyword evidence="3" id="KW-0645">Protease</keyword>
<dbReference type="InterPro" id="IPR012910">
    <property type="entry name" value="Plug_dom"/>
</dbReference>
<dbReference type="AlphaFoldDB" id="A0A9D1GM26"/>
<dbReference type="Pfam" id="PF07715">
    <property type="entry name" value="Plug"/>
    <property type="match status" value="1"/>
</dbReference>
<reference evidence="3" key="1">
    <citation type="submission" date="2020-10" db="EMBL/GenBank/DDBJ databases">
        <authorList>
            <person name="Gilroy R."/>
        </authorList>
    </citation>
    <scope>NUCLEOTIDE SEQUENCE</scope>
    <source>
        <strain evidence="3">ChiHecec2B26-709</strain>
    </source>
</reference>
<keyword evidence="1" id="KW-0998">Cell outer membrane</keyword>
<dbReference type="GO" id="GO:0009279">
    <property type="term" value="C:cell outer membrane"/>
    <property type="evidence" value="ECO:0007669"/>
    <property type="project" value="UniProtKB-SubCell"/>
</dbReference>
<evidence type="ECO:0000313" key="4">
    <source>
        <dbReference type="Proteomes" id="UP000886881"/>
    </source>
</evidence>
<proteinExistence type="inferred from homology"/>
<accession>A0A9D1GM26</accession>
<dbReference type="Gene3D" id="2.60.40.1120">
    <property type="entry name" value="Carboxypeptidase-like, regulatory domain"/>
    <property type="match status" value="1"/>
</dbReference>
<comment type="caution">
    <text evidence="3">The sequence shown here is derived from an EMBL/GenBank/DDBJ whole genome shotgun (WGS) entry which is preliminary data.</text>
</comment>
<protein>
    <submittedName>
        <fullName evidence="3">Carboxypeptidase-like regulatory domain-containing protein</fullName>
    </submittedName>
</protein>
<evidence type="ECO:0000259" key="2">
    <source>
        <dbReference type="Pfam" id="PF07715"/>
    </source>
</evidence>
<feature type="non-terminal residue" evidence="3">
    <location>
        <position position="149"/>
    </location>
</feature>
<organism evidence="3 4">
    <name type="scientific">Candidatus Cryptobacteroides merdipullorum</name>
    <dbReference type="NCBI Taxonomy" id="2840771"/>
    <lineage>
        <taxon>Bacteria</taxon>
        <taxon>Pseudomonadati</taxon>
        <taxon>Bacteroidota</taxon>
        <taxon>Bacteroidia</taxon>
        <taxon>Bacteroidales</taxon>
        <taxon>Candidatus Cryptobacteroides</taxon>
    </lineage>
</organism>
<dbReference type="SUPFAM" id="SSF56935">
    <property type="entry name" value="Porins"/>
    <property type="match status" value="1"/>
</dbReference>
<feature type="domain" description="TonB-dependent receptor plug" evidence="2">
    <location>
        <begin position="102"/>
        <end position="147"/>
    </location>
</feature>
<dbReference type="Gene3D" id="2.170.130.10">
    <property type="entry name" value="TonB-dependent receptor, plug domain"/>
    <property type="match status" value="1"/>
</dbReference>
<dbReference type="InterPro" id="IPR037066">
    <property type="entry name" value="Plug_dom_sf"/>
</dbReference>
<reference evidence="3" key="2">
    <citation type="journal article" date="2021" name="PeerJ">
        <title>Extensive microbial diversity within the chicken gut microbiome revealed by metagenomics and culture.</title>
        <authorList>
            <person name="Gilroy R."/>
            <person name="Ravi A."/>
            <person name="Getino M."/>
            <person name="Pursley I."/>
            <person name="Horton D.L."/>
            <person name="Alikhan N.F."/>
            <person name="Baker D."/>
            <person name="Gharbi K."/>
            <person name="Hall N."/>
            <person name="Watson M."/>
            <person name="Adriaenssens E.M."/>
            <person name="Foster-Nyarko E."/>
            <person name="Jarju S."/>
            <person name="Secka A."/>
            <person name="Antonio M."/>
            <person name="Oren A."/>
            <person name="Chaudhuri R.R."/>
            <person name="La Ragione R."/>
            <person name="Hildebrand F."/>
            <person name="Pallen M.J."/>
        </authorList>
    </citation>
    <scope>NUCLEOTIDE SEQUENCE</scope>
    <source>
        <strain evidence="3">ChiHecec2B26-709</strain>
    </source>
</reference>
<dbReference type="InterPro" id="IPR008969">
    <property type="entry name" value="CarboxyPept-like_regulatory"/>
</dbReference>
<keyword evidence="3" id="KW-0121">Carboxypeptidase</keyword>
<keyword evidence="1" id="KW-0472">Membrane</keyword>
<dbReference type="EMBL" id="DVLC01000015">
    <property type="protein sequence ID" value="HIT46371.1"/>
    <property type="molecule type" value="Genomic_DNA"/>
</dbReference>
<sequence length="149" mass="15009">MSIPAGAAAQDGYEVKGVIVDAIGPVVGATVMEPGTSTGTVSDLDGNYTLTVSSADATVEVSCIGYATQAFKASEMPATITLSEDNEFLDEVVVIGYGTVKKNDMTGSVTAIRADEINRGAITSTQDLLKGKVPGLHVIPGDGGPGSGS</sequence>
<dbReference type="Proteomes" id="UP000886881">
    <property type="component" value="Unassembled WGS sequence"/>
</dbReference>
<evidence type="ECO:0000313" key="3">
    <source>
        <dbReference type="EMBL" id="HIT46371.1"/>
    </source>
</evidence>
<evidence type="ECO:0000256" key="1">
    <source>
        <dbReference type="PROSITE-ProRule" id="PRU01360"/>
    </source>
</evidence>